<evidence type="ECO:0000259" key="1">
    <source>
        <dbReference type="Pfam" id="PF03724"/>
    </source>
</evidence>
<dbReference type="PANTHER" id="PTHR35535:SF1">
    <property type="entry name" value="HEAT SHOCK PROTEIN HSLJ"/>
    <property type="match status" value="1"/>
</dbReference>
<organism evidence="2 3">
    <name type="scientific">Winogradskyella litoriviva</name>
    <dbReference type="NCBI Taxonomy" id="1220182"/>
    <lineage>
        <taxon>Bacteria</taxon>
        <taxon>Pseudomonadati</taxon>
        <taxon>Bacteroidota</taxon>
        <taxon>Flavobacteriia</taxon>
        <taxon>Flavobacteriales</taxon>
        <taxon>Flavobacteriaceae</taxon>
        <taxon>Winogradskyella</taxon>
    </lineage>
</organism>
<gene>
    <name evidence="2" type="ORF">HNV10_03620</name>
</gene>
<sequence length="275" mass="30410">MKILLSIFMLLATANSCNSSKKAIETNKKMQEVLLGTYYVTQLGDTDVSSYKITINFDDTEKKVTGFAGCNSFFGTYTLENNTLTFGNIASSKKLCPGTISQTERQFLKALNSVNAFSIKDNLISFSENDDILITGTNTIITSNKSSVVTNDIEYKTSVKYTTTTRGSYDFISISKSNILLSKDKGLQNILKYNTDSKDWEAIQKLIKGLDVETIKDLIPPSKNYQLDGAQHANLAVIIGDIEYMTPTFDHGNPPEAIEVLVNKVLSIKENTAKN</sequence>
<dbReference type="EMBL" id="JABRWQ010000001">
    <property type="protein sequence ID" value="NRD22314.1"/>
    <property type="molecule type" value="Genomic_DNA"/>
</dbReference>
<proteinExistence type="predicted"/>
<reference evidence="2 3" key="1">
    <citation type="journal article" date="2015" name="Int. J. Syst. Evol. Microbiol.">
        <title>Winogradskyella litoriviva sp. nov., isolated from coastal seawater.</title>
        <authorList>
            <person name="Nedashkovskaya O.I."/>
            <person name="Kukhlevskiy A.D."/>
            <person name="Zhukova N.V."/>
            <person name="Kim S.J."/>
            <person name="Rhee S.K."/>
            <person name="Mikhailov V.V."/>
        </authorList>
    </citation>
    <scope>NUCLEOTIDE SEQUENCE [LARGE SCALE GENOMIC DNA]</scope>
    <source>
        <strain evidence="2 3">KMM6491</strain>
    </source>
</reference>
<dbReference type="InterPro" id="IPR005184">
    <property type="entry name" value="DUF306_Meta_HslJ"/>
</dbReference>
<feature type="domain" description="DUF306" evidence="1">
    <location>
        <begin position="36"/>
        <end position="127"/>
    </location>
</feature>
<evidence type="ECO:0000313" key="3">
    <source>
        <dbReference type="Proteomes" id="UP000805085"/>
    </source>
</evidence>
<accession>A0ABX2E247</accession>
<dbReference type="Proteomes" id="UP000805085">
    <property type="component" value="Unassembled WGS sequence"/>
</dbReference>
<dbReference type="RefSeq" id="WP_173299953.1">
    <property type="nucleotide sequence ID" value="NZ_JABRWQ010000001.1"/>
</dbReference>
<dbReference type="Gene3D" id="2.40.128.270">
    <property type="match status" value="1"/>
</dbReference>
<dbReference type="InterPro" id="IPR053147">
    <property type="entry name" value="Hsp_HslJ-like"/>
</dbReference>
<name>A0ABX2E247_9FLAO</name>
<keyword evidence="3" id="KW-1185">Reference proteome</keyword>
<dbReference type="PANTHER" id="PTHR35535">
    <property type="entry name" value="HEAT SHOCK PROTEIN HSLJ"/>
    <property type="match status" value="1"/>
</dbReference>
<dbReference type="InterPro" id="IPR038670">
    <property type="entry name" value="HslJ-like_sf"/>
</dbReference>
<comment type="caution">
    <text evidence="2">The sequence shown here is derived from an EMBL/GenBank/DDBJ whole genome shotgun (WGS) entry which is preliminary data.</text>
</comment>
<protein>
    <submittedName>
        <fullName evidence="2">META domain-containing protein</fullName>
    </submittedName>
</protein>
<dbReference type="Pfam" id="PF03724">
    <property type="entry name" value="META"/>
    <property type="match status" value="1"/>
</dbReference>
<evidence type="ECO:0000313" key="2">
    <source>
        <dbReference type="EMBL" id="NRD22314.1"/>
    </source>
</evidence>